<accession>A0A4V1C5T5</accession>
<sequence length="45" mass="4985">MTNKYPVKSTCCSIIFNEASIYCQGKFINGTSVLPPLDNSVLCKR</sequence>
<gene>
    <name evidence="1" type="ORF">PoMZ_02431</name>
</gene>
<proteinExistence type="predicted"/>
<dbReference type="Proteomes" id="UP000294847">
    <property type="component" value="Chromosome 2"/>
</dbReference>
<evidence type="ECO:0000313" key="1">
    <source>
        <dbReference type="EMBL" id="QBZ57505.1"/>
    </source>
</evidence>
<name>A0A4V1C5T5_PYROR</name>
<dbReference type="AlphaFoldDB" id="A0A4V1C5T5"/>
<organism evidence="1 2">
    <name type="scientific">Pyricularia oryzae</name>
    <name type="common">Rice blast fungus</name>
    <name type="synonym">Magnaporthe oryzae</name>
    <dbReference type="NCBI Taxonomy" id="318829"/>
    <lineage>
        <taxon>Eukaryota</taxon>
        <taxon>Fungi</taxon>
        <taxon>Dikarya</taxon>
        <taxon>Ascomycota</taxon>
        <taxon>Pezizomycotina</taxon>
        <taxon>Sordariomycetes</taxon>
        <taxon>Sordariomycetidae</taxon>
        <taxon>Magnaporthales</taxon>
        <taxon>Pyriculariaceae</taxon>
        <taxon>Pyricularia</taxon>
    </lineage>
</organism>
<evidence type="ECO:0000313" key="2">
    <source>
        <dbReference type="Proteomes" id="UP000294847"/>
    </source>
</evidence>
<protein>
    <submittedName>
        <fullName evidence="1">Uncharacterized protein</fullName>
    </submittedName>
</protein>
<reference evidence="1 2" key="1">
    <citation type="journal article" date="2019" name="Mol. Biol. Evol.">
        <title>Blast fungal genomes show frequent chromosomal changes, gene gains and losses, and effector gene turnover.</title>
        <authorList>
            <person name="Gomez Luciano L.B."/>
            <person name="Jason Tsai I."/>
            <person name="Chuma I."/>
            <person name="Tosa Y."/>
            <person name="Chen Y.H."/>
            <person name="Li J.Y."/>
            <person name="Li M.Y."/>
            <person name="Jade Lu M.Y."/>
            <person name="Nakayashiki H."/>
            <person name="Li W.H."/>
        </authorList>
    </citation>
    <scope>NUCLEOTIDE SEQUENCE [LARGE SCALE GENOMIC DNA]</scope>
    <source>
        <strain evidence="1">MZ5-1-6</strain>
    </source>
</reference>
<dbReference type="EMBL" id="CP034205">
    <property type="protein sequence ID" value="QBZ57505.1"/>
    <property type="molecule type" value="Genomic_DNA"/>
</dbReference>